<evidence type="ECO:0000256" key="3">
    <source>
        <dbReference type="ARBA" id="ARBA00012715"/>
    </source>
</evidence>
<dbReference type="PROSITE" id="PS00860">
    <property type="entry name" value="GTP_CYCLOHYDROL_1_2"/>
    <property type="match status" value="1"/>
</dbReference>
<evidence type="ECO:0000256" key="9">
    <source>
        <dbReference type="ARBA" id="ARBA00030854"/>
    </source>
</evidence>
<keyword evidence="12" id="KW-1185">Reference proteome</keyword>
<comment type="pathway">
    <text evidence="1">Cofactor biosynthesis; 7,8-dihydroneopterin triphosphate biosynthesis; 7,8-dihydroneopterin triphosphate from GTP: step 1/1.</text>
</comment>
<dbReference type="InterPro" id="IPR020602">
    <property type="entry name" value="GTP_CycHdrlase_I_dom"/>
</dbReference>
<dbReference type="HOGENOM" id="CLU_1058917_0_0_1"/>
<evidence type="ECO:0000256" key="7">
    <source>
        <dbReference type="ARBA" id="ARBA00023007"/>
    </source>
</evidence>
<dbReference type="Proteomes" id="UP000015103">
    <property type="component" value="Unassembled WGS sequence"/>
</dbReference>
<dbReference type="NCBIfam" id="NF006826">
    <property type="entry name" value="PRK09347.1-3"/>
    <property type="match status" value="1"/>
</dbReference>
<dbReference type="GO" id="GO:0046654">
    <property type="term" value="P:tetrahydrofolate biosynthetic process"/>
    <property type="evidence" value="ECO:0007669"/>
    <property type="project" value="InterPro"/>
</dbReference>
<name>T1HL31_RHOPR</name>
<dbReference type="STRING" id="13249.T1HL31"/>
<dbReference type="PROSITE" id="PS00859">
    <property type="entry name" value="GTP_CYCLOHYDROL_1_1"/>
    <property type="match status" value="1"/>
</dbReference>
<dbReference type="InterPro" id="IPR001474">
    <property type="entry name" value="GTP_CycHdrlase_I"/>
</dbReference>
<dbReference type="EMBL" id="ACPB03006670">
    <property type="status" value="NOT_ANNOTATED_CDS"/>
    <property type="molecule type" value="Genomic_DNA"/>
</dbReference>
<evidence type="ECO:0000313" key="12">
    <source>
        <dbReference type="Proteomes" id="UP000015103"/>
    </source>
</evidence>
<evidence type="ECO:0000256" key="8">
    <source>
        <dbReference type="ARBA" id="ARBA00023134"/>
    </source>
</evidence>
<dbReference type="UniPathway" id="UPA00848">
    <property type="reaction ID" value="UER00151"/>
</dbReference>
<dbReference type="EnsemblMetazoa" id="RPRC004755-RA">
    <property type="protein sequence ID" value="RPRC004755-PA"/>
    <property type="gene ID" value="RPRC004755"/>
</dbReference>
<accession>T1HL31</accession>
<organism evidence="11 12">
    <name type="scientific">Rhodnius prolixus</name>
    <name type="common">Triatomid bug</name>
    <dbReference type="NCBI Taxonomy" id="13249"/>
    <lineage>
        <taxon>Eukaryota</taxon>
        <taxon>Metazoa</taxon>
        <taxon>Ecdysozoa</taxon>
        <taxon>Arthropoda</taxon>
        <taxon>Hexapoda</taxon>
        <taxon>Insecta</taxon>
        <taxon>Pterygota</taxon>
        <taxon>Neoptera</taxon>
        <taxon>Paraneoptera</taxon>
        <taxon>Hemiptera</taxon>
        <taxon>Heteroptera</taxon>
        <taxon>Panheteroptera</taxon>
        <taxon>Cimicomorpha</taxon>
        <taxon>Reduviidae</taxon>
        <taxon>Triatominae</taxon>
        <taxon>Rhodnius</taxon>
    </lineage>
</organism>
<evidence type="ECO:0000256" key="5">
    <source>
        <dbReference type="ARBA" id="ARBA00022741"/>
    </source>
</evidence>
<keyword evidence="7" id="KW-0783">Tetrahydrobiopterin biosynthesis</keyword>
<protein>
    <recommendedName>
        <fullName evidence="4">GTP cyclohydrolase 1</fullName>
        <ecNumber evidence="3">3.5.4.16</ecNumber>
    </recommendedName>
    <alternativeName>
        <fullName evidence="9">GTP cyclohydrolase I</fullName>
    </alternativeName>
</protein>
<dbReference type="eggNOG" id="KOG2698">
    <property type="taxonomic scope" value="Eukaryota"/>
</dbReference>
<dbReference type="Gene3D" id="3.30.1130.10">
    <property type="match status" value="1"/>
</dbReference>
<dbReference type="HAMAP" id="MF_00223">
    <property type="entry name" value="FolE"/>
    <property type="match status" value="1"/>
</dbReference>
<evidence type="ECO:0000259" key="10">
    <source>
        <dbReference type="Pfam" id="PF01227"/>
    </source>
</evidence>
<dbReference type="EMBL" id="ACPB03006669">
    <property type="status" value="NOT_ANNOTATED_CDS"/>
    <property type="molecule type" value="Genomic_DNA"/>
</dbReference>
<dbReference type="GO" id="GO:0005525">
    <property type="term" value="F:GTP binding"/>
    <property type="evidence" value="ECO:0007669"/>
    <property type="project" value="UniProtKB-KW"/>
</dbReference>
<dbReference type="Pfam" id="PF01227">
    <property type="entry name" value="GTP_cyclohydroI"/>
    <property type="match status" value="1"/>
</dbReference>
<dbReference type="InterPro" id="IPR018234">
    <property type="entry name" value="GTP_CycHdrlase_I_CS"/>
</dbReference>
<evidence type="ECO:0000313" key="11">
    <source>
        <dbReference type="EnsemblMetazoa" id="RPRC004755-PA"/>
    </source>
</evidence>
<dbReference type="FunFam" id="3.30.1130.10:FF:000012">
    <property type="entry name" value="GTP cyclohydrolase 1"/>
    <property type="match status" value="1"/>
</dbReference>
<dbReference type="PANTHER" id="PTHR11109:SF7">
    <property type="entry name" value="GTP CYCLOHYDROLASE 1"/>
    <property type="match status" value="1"/>
</dbReference>
<keyword evidence="8" id="KW-0342">GTP-binding</keyword>
<dbReference type="SUPFAM" id="SSF55620">
    <property type="entry name" value="Tetrahydrobiopterin biosynthesis enzymes-like"/>
    <property type="match status" value="1"/>
</dbReference>
<reference evidence="11" key="1">
    <citation type="submission" date="2015-05" db="UniProtKB">
        <authorList>
            <consortium name="EnsemblMetazoa"/>
        </authorList>
    </citation>
    <scope>IDENTIFICATION</scope>
</reference>
<dbReference type="PANTHER" id="PTHR11109">
    <property type="entry name" value="GTP CYCLOHYDROLASE I"/>
    <property type="match status" value="1"/>
</dbReference>
<dbReference type="InParanoid" id="T1HL31"/>
<dbReference type="GO" id="GO:0008270">
    <property type="term" value="F:zinc ion binding"/>
    <property type="evidence" value="ECO:0007669"/>
    <property type="project" value="TreeGrafter"/>
</dbReference>
<dbReference type="NCBIfam" id="NF006825">
    <property type="entry name" value="PRK09347.1-2"/>
    <property type="match status" value="1"/>
</dbReference>
<sequence>MGERKMRLSSTPCLHGNAPVATDKREDCGKEVIRSDARVCCAGCYFVKYGVGEVTSANGLQESGRQEVLVERAGRRVGWYHLKGSAGLRKDRGEPHPLKGILVPVLVEEVECFSMPFAVLSLTLSLNVMNDAIFDEDHDEMVLVKDIEMFSMCEHHLVPFYGKVSIAYLPNQKILGLSKLARIVEIYSRRLQVQERLTKQIAVAVTKAVNPAGVAVVVEAVHMCMVMRGVQKINSKTMTSTMLGVFREDPKTREEFLSLLHSN</sequence>
<dbReference type="GO" id="GO:0005737">
    <property type="term" value="C:cytoplasm"/>
    <property type="evidence" value="ECO:0007669"/>
    <property type="project" value="TreeGrafter"/>
</dbReference>
<comment type="similarity">
    <text evidence="2">Belongs to the GTP cyclohydrolase I family.</text>
</comment>
<dbReference type="VEuPathDB" id="VectorBase:RPRC004755"/>
<dbReference type="AlphaFoldDB" id="T1HL31"/>
<feature type="domain" description="GTP cyclohydrolase I" evidence="10">
    <location>
        <begin position="128"/>
        <end position="260"/>
    </location>
</feature>
<dbReference type="NCBIfam" id="TIGR00063">
    <property type="entry name" value="folE"/>
    <property type="match status" value="1"/>
</dbReference>
<evidence type="ECO:0000256" key="4">
    <source>
        <dbReference type="ARBA" id="ARBA00017272"/>
    </source>
</evidence>
<evidence type="ECO:0000256" key="1">
    <source>
        <dbReference type="ARBA" id="ARBA00005080"/>
    </source>
</evidence>
<keyword evidence="5" id="KW-0547">Nucleotide-binding</keyword>
<evidence type="ECO:0000256" key="2">
    <source>
        <dbReference type="ARBA" id="ARBA00008085"/>
    </source>
</evidence>
<proteinExistence type="inferred from homology"/>
<dbReference type="GO" id="GO:0006729">
    <property type="term" value="P:tetrahydrobiopterin biosynthetic process"/>
    <property type="evidence" value="ECO:0007669"/>
    <property type="project" value="UniProtKB-KW"/>
</dbReference>
<evidence type="ECO:0000256" key="6">
    <source>
        <dbReference type="ARBA" id="ARBA00022801"/>
    </source>
</evidence>
<dbReference type="InterPro" id="IPR043133">
    <property type="entry name" value="GTP-CH-I_C/QueF"/>
</dbReference>
<dbReference type="EC" id="3.5.4.16" evidence="3"/>
<keyword evidence="6" id="KW-0378">Hydrolase</keyword>
<dbReference type="GO" id="GO:0003934">
    <property type="term" value="F:GTP cyclohydrolase I activity"/>
    <property type="evidence" value="ECO:0007669"/>
    <property type="project" value="UniProtKB-EC"/>
</dbReference>